<organism evidence="3 4">
    <name type="scientific">Phytophthora megakarya</name>
    <dbReference type="NCBI Taxonomy" id="4795"/>
    <lineage>
        <taxon>Eukaryota</taxon>
        <taxon>Sar</taxon>
        <taxon>Stramenopiles</taxon>
        <taxon>Oomycota</taxon>
        <taxon>Peronosporomycetes</taxon>
        <taxon>Peronosporales</taxon>
        <taxon>Peronosporaceae</taxon>
        <taxon>Phytophthora</taxon>
    </lineage>
</organism>
<feature type="signal peptide" evidence="2">
    <location>
        <begin position="1"/>
        <end position="20"/>
    </location>
</feature>
<reference evidence="4" key="1">
    <citation type="submission" date="2017-03" db="EMBL/GenBank/DDBJ databases">
        <title>Phytopthora megakarya and P. palmivora, two closely related causual agents of cacao black pod achieved similar genome size and gene model numbers by different mechanisms.</title>
        <authorList>
            <person name="Ali S."/>
            <person name="Shao J."/>
            <person name="Larry D.J."/>
            <person name="Kronmiller B."/>
            <person name="Shen D."/>
            <person name="Strem M.D."/>
            <person name="Melnick R.L."/>
            <person name="Guiltinan M.J."/>
            <person name="Tyler B.M."/>
            <person name="Meinhardt L.W."/>
            <person name="Bailey B.A."/>
        </authorList>
    </citation>
    <scope>NUCLEOTIDE SEQUENCE [LARGE SCALE GENOMIC DNA]</scope>
    <source>
        <strain evidence="4">zdho120</strain>
    </source>
</reference>
<accession>A0A225WLF7</accession>
<evidence type="ECO:0000313" key="4">
    <source>
        <dbReference type="Proteomes" id="UP000198211"/>
    </source>
</evidence>
<name>A0A225WLF7_9STRA</name>
<keyword evidence="2" id="KW-0732">Signal</keyword>
<dbReference type="AlphaFoldDB" id="A0A225WLF7"/>
<evidence type="ECO:0000313" key="3">
    <source>
        <dbReference type="EMBL" id="OWZ17837.1"/>
    </source>
</evidence>
<feature type="chain" id="PRO_5012488685" description="RxLR effector protein" evidence="2">
    <location>
        <begin position="21"/>
        <end position="115"/>
    </location>
</feature>
<proteinExistence type="predicted"/>
<feature type="compositionally biased region" description="Basic and acidic residues" evidence="1">
    <location>
        <begin position="97"/>
        <end position="115"/>
    </location>
</feature>
<dbReference type="EMBL" id="NBNE01000685">
    <property type="protein sequence ID" value="OWZ17837.1"/>
    <property type="molecule type" value="Genomic_DNA"/>
</dbReference>
<evidence type="ECO:0008006" key="5">
    <source>
        <dbReference type="Google" id="ProtNLM"/>
    </source>
</evidence>
<comment type="caution">
    <text evidence="3">The sequence shown here is derived from an EMBL/GenBank/DDBJ whole genome shotgun (WGS) entry which is preliminary data.</text>
</comment>
<gene>
    <name evidence="3" type="ORF">PHMEG_0008176</name>
</gene>
<evidence type="ECO:0000256" key="2">
    <source>
        <dbReference type="SAM" id="SignalP"/>
    </source>
</evidence>
<dbReference type="OrthoDB" id="123860at2759"/>
<keyword evidence="4" id="KW-1185">Reference proteome</keyword>
<protein>
    <recommendedName>
        <fullName evidence="5">RxLR effector protein</fullName>
    </recommendedName>
</protein>
<evidence type="ECO:0000256" key="1">
    <source>
        <dbReference type="SAM" id="MobiDB-lite"/>
    </source>
</evidence>
<dbReference type="Proteomes" id="UP000198211">
    <property type="component" value="Unassembled WGS sequence"/>
</dbReference>
<feature type="region of interest" description="Disordered" evidence="1">
    <location>
        <begin position="88"/>
        <end position="115"/>
    </location>
</feature>
<sequence>MKLLDLLSVLIILSVVPVHGRTSNIEGSQVYRKAPSRPNVAEVLFTNEEESLLRGQENDLPYMLAARLPGKTPVDVQKRCFQLGLRCGGDVKPPARNSEKWRTPRRDRARSLEIE</sequence>